<dbReference type="AlphaFoldDB" id="A0A8H4AJ12"/>
<accession>A0A8H4AJ12</accession>
<evidence type="ECO:0000256" key="2">
    <source>
        <dbReference type="ARBA" id="ARBA00022840"/>
    </source>
</evidence>
<dbReference type="GO" id="GO:0005524">
    <property type="term" value="F:ATP binding"/>
    <property type="evidence" value="ECO:0007669"/>
    <property type="project" value="UniProtKB-KW"/>
</dbReference>
<keyword evidence="1" id="KW-0547">Nucleotide-binding</keyword>
<comment type="caution">
    <text evidence="4">The sequence shown here is derived from an EMBL/GenBank/DDBJ whole genome shotgun (WGS) entry which is preliminary data.</text>
</comment>
<dbReference type="PANTHER" id="PTHR44329:SF298">
    <property type="entry name" value="MIXED LINEAGE KINASE DOMAIN-LIKE PROTEIN"/>
    <property type="match status" value="1"/>
</dbReference>
<feature type="domain" description="Protein kinase" evidence="3">
    <location>
        <begin position="1"/>
        <end position="80"/>
    </location>
</feature>
<dbReference type="Gene3D" id="1.10.510.10">
    <property type="entry name" value="Transferase(Phosphotransferase) domain 1"/>
    <property type="match status" value="3"/>
</dbReference>
<evidence type="ECO:0000256" key="1">
    <source>
        <dbReference type="ARBA" id="ARBA00022741"/>
    </source>
</evidence>
<dbReference type="Pfam" id="PF07714">
    <property type="entry name" value="PK_Tyr_Ser-Thr"/>
    <property type="match status" value="3"/>
</dbReference>
<keyword evidence="5" id="KW-1185">Reference proteome</keyword>
<dbReference type="EMBL" id="WTPW01000538">
    <property type="protein sequence ID" value="KAF0501373.1"/>
    <property type="molecule type" value="Genomic_DNA"/>
</dbReference>
<dbReference type="PROSITE" id="PS50011">
    <property type="entry name" value="PROTEIN_KINASE_DOM"/>
    <property type="match status" value="2"/>
</dbReference>
<name>A0A8H4AJ12_GIGMA</name>
<keyword evidence="4" id="KW-0418">Kinase</keyword>
<dbReference type="InterPro" id="IPR051681">
    <property type="entry name" value="Ser/Thr_Kinases-Pseudokinases"/>
</dbReference>
<gene>
    <name evidence="4" type="ORF">F8M41_020011</name>
</gene>
<organism evidence="4 5">
    <name type="scientific">Gigaspora margarita</name>
    <dbReference type="NCBI Taxonomy" id="4874"/>
    <lineage>
        <taxon>Eukaryota</taxon>
        <taxon>Fungi</taxon>
        <taxon>Fungi incertae sedis</taxon>
        <taxon>Mucoromycota</taxon>
        <taxon>Glomeromycotina</taxon>
        <taxon>Glomeromycetes</taxon>
        <taxon>Diversisporales</taxon>
        <taxon>Gigasporaceae</taxon>
        <taxon>Gigaspora</taxon>
    </lineage>
</organism>
<dbReference type="InterPro" id="IPR000719">
    <property type="entry name" value="Prot_kinase_dom"/>
</dbReference>
<dbReference type="GO" id="GO:0004674">
    <property type="term" value="F:protein serine/threonine kinase activity"/>
    <property type="evidence" value="ECO:0007669"/>
    <property type="project" value="TreeGrafter"/>
</dbReference>
<dbReference type="Proteomes" id="UP000439903">
    <property type="component" value="Unassembled WGS sequence"/>
</dbReference>
<keyword evidence="4" id="KW-0808">Transferase</keyword>
<dbReference type="PANTHER" id="PTHR44329">
    <property type="entry name" value="SERINE/THREONINE-PROTEIN KINASE TNNI3K-RELATED"/>
    <property type="match status" value="1"/>
</dbReference>
<keyword evidence="2" id="KW-0067">ATP-binding</keyword>
<evidence type="ECO:0000259" key="3">
    <source>
        <dbReference type="PROSITE" id="PS50011"/>
    </source>
</evidence>
<dbReference type="OrthoDB" id="5987198at2759"/>
<dbReference type="InterPro" id="IPR011009">
    <property type="entry name" value="Kinase-like_dom_sf"/>
</dbReference>
<dbReference type="SUPFAM" id="SSF56112">
    <property type="entry name" value="Protein kinase-like (PK-like)"/>
    <property type="match status" value="3"/>
</dbReference>
<reference evidence="4 5" key="1">
    <citation type="journal article" date="2019" name="Environ. Microbiol.">
        <title>At the nexus of three kingdoms: the genome of the mycorrhizal fungus Gigaspora margarita provides insights into plant, endobacterial and fungal interactions.</title>
        <authorList>
            <person name="Venice F."/>
            <person name="Ghignone S."/>
            <person name="Salvioli di Fossalunga A."/>
            <person name="Amselem J."/>
            <person name="Novero M."/>
            <person name="Xianan X."/>
            <person name="Sedzielewska Toro K."/>
            <person name="Morin E."/>
            <person name="Lipzen A."/>
            <person name="Grigoriev I.V."/>
            <person name="Henrissat B."/>
            <person name="Martin F.M."/>
            <person name="Bonfante P."/>
        </authorList>
    </citation>
    <scope>NUCLEOTIDE SEQUENCE [LARGE SCALE GENOMIC DNA]</scope>
    <source>
        <strain evidence="4 5">BEG34</strain>
    </source>
</reference>
<dbReference type="InterPro" id="IPR001245">
    <property type="entry name" value="Ser-Thr/Tyr_kinase_cat_dom"/>
</dbReference>
<evidence type="ECO:0000313" key="5">
    <source>
        <dbReference type="Proteomes" id="UP000439903"/>
    </source>
</evidence>
<evidence type="ECO:0000313" key="4">
    <source>
        <dbReference type="EMBL" id="KAF0501373.1"/>
    </source>
</evidence>
<protein>
    <submittedName>
        <fullName evidence="4">Kinase-like protein</fullName>
    </submittedName>
</protein>
<dbReference type="PRINTS" id="PR00109">
    <property type="entry name" value="TYRKINASE"/>
</dbReference>
<sequence length="554" mass="64823">MKSDIYSFGAILWEISSGRPPFQHFESEYSIYTRIFQGEREAPVEGTPPRYKELYMQCWDNNPAKRPEINSVLNILYRLLRHKDPIITEVETDPSTYINRTENFISEQLINFYDYSEFSNFEKLSDNEFSTVVKAEWKSCGLIVALKSLKFDTEEKKMKSFAKECKVHHKINHFYGVIKDSDRKYRIDLQFANNGNLRDYLARNFSSLNWEDKLRIAGEIAQGLAFLHDNKIVHKNLHPKNGLVHDNKMMITDFSLTKVLAADMSSLNSNICGMAAFIDPQCFKILRYIRTIESDVYSFGVILWEISSGRRPFPRLTRIQIAIQVFQGVRENPVKGTPSQYEQLYKKCWDADPVKRPEIKEIVSQLNQLVLEPTEICENKEKSLRESLKKAILDNIINFYDYNEFYKFTKIAEEQFNSEHKCEWREQGLTVSLKSLNVNDEYLNENIVKRFIKMGMPAYIDPQCLKDPTYKRDKKSDIYSFGVILWEISSEQPPFRSIDGLSITIHVFNGGRETPVEGTPPLYEQIYKKCWDEVPKKRPDMKLVLENLHQITDV</sequence>
<proteinExistence type="predicted"/>
<feature type="domain" description="Protein kinase" evidence="3">
    <location>
        <begin position="118"/>
        <end position="370"/>
    </location>
</feature>